<keyword evidence="8" id="KW-1185">Reference proteome</keyword>
<dbReference type="PANTHER" id="PTHR43060">
    <property type="entry name" value="3-HYDROXYISOBUTYRATE DEHYDROGENASE-LIKE 1, MITOCHONDRIAL-RELATED"/>
    <property type="match status" value="1"/>
</dbReference>
<feature type="domain" description="3-hydroxyisobutyrate dehydrogenase-like NAD-binding" evidence="6">
    <location>
        <begin position="175"/>
        <end position="299"/>
    </location>
</feature>
<protein>
    <submittedName>
        <fullName evidence="7">NAD(P)-dependent oxidoreductase</fullName>
    </submittedName>
</protein>
<dbReference type="RefSeq" id="WP_200556305.1">
    <property type="nucleotide sequence ID" value="NZ_JAEPES010000003.1"/>
</dbReference>
<feature type="active site" evidence="4">
    <location>
        <position position="181"/>
    </location>
</feature>
<dbReference type="GO" id="GO:0051287">
    <property type="term" value="F:NAD binding"/>
    <property type="evidence" value="ECO:0007669"/>
    <property type="project" value="InterPro"/>
</dbReference>
<dbReference type="InterPro" id="IPR008927">
    <property type="entry name" value="6-PGluconate_DH-like_C_sf"/>
</dbReference>
<dbReference type="Pfam" id="PF14833">
    <property type="entry name" value="NAD_binding_11"/>
    <property type="match status" value="1"/>
</dbReference>
<accession>A0A934SLT0</accession>
<evidence type="ECO:0000259" key="6">
    <source>
        <dbReference type="Pfam" id="PF14833"/>
    </source>
</evidence>
<dbReference type="InterPro" id="IPR036291">
    <property type="entry name" value="NAD(P)-bd_dom_sf"/>
</dbReference>
<evidence type="ECO:0000256" key="3">
    <source>
        <dbReference type="ARBA" id="ARBA00023027"/>
    </source>
</evidence>
<dbReference type="Proteomes" id="UP000636458">
    <property type="component" value="Unassembled WGS sequence"/>
</dbReference>
<comment type="caution">
    <text evidence="7">The sequence shown here is derived from an EMBL/GenBank/DDBJ whole genome shotgun (WGS) entry which is preliminary data.</text>
</comment>
<evidence type="ECO:0000256" key="2">
    <source>
        <dbReference type="ARBA" id="ARBA00023002"/>
    </source>
</evidence>
<evidence type="ECO:0000259" key="5">
    <source>
        <dbReference type="Pfam" id="PF03446"/>
    </source>
</evidence>
<evidence type="ECO:0000313" key="7">
    <source>
        <dbReference type="EMBL" id="MBK4347709.1"/>
    </source>
</evidence>
<organism evidence="7 8">
    <name type="scientific">Lacisediminihabitans changchengi</name>
    <dbReference type="NCBI Taxonomy" id="2787634"/>
    <lineage>
        <taxon>Bacteria</taxon>
        <taxon>Bacillati</taxon>
        <taxon>Actinomycetota</taxon>
        <taxon>Actinomycetes</taxon>
        <taxon>Micrococcales</taxon>
        <taxon>Microbacteriaceae</taxon>
        <taxon>Lacisediminihabitans</taxon>
    </lineage>
</organism>
<dbReference type="Gene3D" id="3.40.50.720">
    <property type="entry name" value="NAD(P)-binding Rossmann-like Domain"/>
    <property type="match status" value="1"/>
</dbReference>
<dbReference type="GO" id="GO:0016491">
    <property type="term" value="F:oxidoreductase activity"/>
    <property type="evidence" value="ECO:0007669"/>
    <property type="project" value="UniProtKB-KW"/>
</dbReference>
<feature type="domain" description="6-phosphogluconate dehydrogenase NADP-binding" evidence="5">
    <location>
        <begin position="14"/>
        <end position="171"/>
    </location>
</feature>
<dbReference type="InterPro" id="IPR029154">
    <property type="entry name" value="HIBADH-like_NADP-bd"/>
</dbReference>
<dbReference type="InterPro" id="IPR013328">
    <property type="entry name" value="6PGD_dom2"/>
</dbReference>
<evidence type="ECO:0000313" key="8">
    <source>
        <dbReference type="Proteomes" id="UP000636458"/>
    </source>
</evidence>
<evidence type="ECO:0000256" key="1">
    <source>
        <dbReference type="ARBA" id="ARBA00009080"/>
    </source>
</evidence>
<evidence type="ECO:0000256" key="4">
    <source>
        <dbReference type="PIRSR" id="PIRSR000103-1"/>
    </source>
</evidence>
<keyword evidence="3" id="KW-0520">NAD</keyword>
<dbReference type="SUPFAM" id="SSF48179">
    <property type="entry name" value="6-phosphogluconate dehydrogenase C-terminal domain-like"/>
    <property type="match status" value="1"/>
</dbReference>
<comment type="similarity">
    <text evidence="1">Belongs to the HIBADH-related family.</text>
</comment>
<dbReference type="AlphaFoldDB" id="A0A934SLT0"/>
<dbReference type="InterPro" id="IPR015815">
    <property type="entry name" value="HIBADH-related"/>
</dbReference>
<name>A0A934SLT0_9MICO</name>
<dbReference type="Gene3D" id="1.10.1040.10">
    <property type="entry name" value="N-(1-d-carboxylethyl)-l-norvaline Dehydrogenase, domain 2"/>
    <property type="match status" value="1"/>
</dbReference>
<dbReference type="Pfam" id="PF03446">
    <property type="entry name" value="NAD_binding_2"/>
    <property type="match status" value="1"/>
</dbReference>
<dbReference type="PIRSF" id="PIRSF000103">
    <property type="entry name" value="HIBADH"/>
    <property type="match status" value="1"/>
</dbReference>
<dbReference type="EMBL" id="JAEPES010000003">
    <property type="protein sequence ID" value="MBK4347709.1"/>
    <property type="molecule type" value="Genomic_DNA"/>
</dbReference>
<dbReference type="GO" id="GO:0050661">
    <property type="term" value="F:NADP binding"/>
    <property type="evidence" value="ECO:0007669"/>
    <property type="project" value="InterPro"/>
</dbReference>
<reference evidence="7" key="1">
    <citation type="submission" date="2021-01" db="EMBL/GenBank/DDBJ databases">
        <title>Lacisediminihabitans sp. nov. strain G11-30, isolated from Antarctic Soil.</title>
        <authorList>
            <person name="Li J."/>
        </authorList>
    </citation>
    <scope>NUCLEOTIDE SEQUENCE</scope>
    <source>
        <strain evidence="7">G11-30</strain>
    </source>
</reference>
<proteinExistence type="inferred from homology"/>
<gene>
    <name evidence="7" type="ORF">IV501_08695</name>
</gene>
<keyword evidence="2" id="KW-0560">Oxidoreductase</keyword>
<dbReference type="PANTHER" id="PTHR43060:SF15">
    <property type="entry name" value="3-HYDROXYISOBUTYRATE DEHYDROGENASE-LIKE 1, MITOCHONDRIAL-RELATED"/>
    <property type="match status" value="1"/>
</dbReference>
<dbReference type="SUPFAM" id="SSF51735">
    <property type="entry name" value="NAD(P)-binding Rossmann-fold domains"/>
    <property type="match status" value="1"/>
</dbReference>
<sequence>MSDTIPATSADTIVTVLGLGAMGLPIAARLSTSFTVRGFDVNEGRRELAASAGVARFDSARSACRGSAIVLLAVRNEEQLLDALFGEDGVATVMASGSVVILTSTVGTAAIPVTADRLAAMGIEFVDAPLSGGPVRAGAGDLLILVGAEESALDRALPVLESLASTLTIVGDAPGDGQAMKTVNQLLCGVHIAAAAEALALADRLGLDPEKALHALEAGAAGSFMLSNRGPRMLEAYDDDGAEVLSRLDIFVKDMGIVGNAVRAAGLPSPLAAAAEQLYLIAQAQGLGTADDSAVIRVLAPSRRSD</sequence>
<dbReference type="InterPro" id="IPR006115">
    <property type="entry name" value="6PGDH_NADP-bd"/>
</dbReference>